<dbReference type="SUPFAM" id="SSF100910">
    <property type="entry name" value="Chemosensory protein Csp2"/>
    <property type="match status" value="1"/>
</dbReference>
<dbReference type="RefSeq" id="XP_022112612.2">
    <property type="nucleotide sequence ID" value="XM_022256920.2"/>
</dbReference>
<accession>A0A5B8GRW2</accession>
<feature type="signal peptide" evidence="1">
    <location>
        <begin position="1"/>
        <end position="15"/>
    </location>
</feature>
<dbReference type="KEGG" id="prap:110991545"/>
<dbReference type="CTD" id="661333"/>
<dbReference type="Gene3D" id="1.10.2080.10">
    <property type="entry name" value="Insect odorant-binding protein A10/Ejaculatory bulb-specific protein 3"/>
    <property type="match status" value="1"/>
</dbReference>
<name>A0A5B8GRW2_PIERA</name>
<proteinExistence type="evidence at transcript level"/>
<dbReference type="PANTHER" id="PTHR11257:SF13">
    <property type="entry name" value="GEO07322P1"/>
    <property type="match status" value="1"/>
</dbReference>
<reference evidence="2" key="1">
    <citation type="submission" date="2019-01" db="EMBL/GenBank/DDBJ databases">
        <title>Identification and expression profiles of putative chemosensory protein genes from the cabbage white butterfly Pieris rapae.</title>
        <authorList>
            <person name="Liu S."/>
        </authorList>
    </citation>
    <scope>NUCLEOTIDE SEQUENCE</scope>
    <source>
        <strain evidence="2">HF</strain>
    </source>
</reference>
<dbReference type="OrthoDB" id="6344725at2759"/>
<feature type="chain" id="PRO_5022907569" evidence="1">
    <location>
        <begin position="16"/>
        <end position="116"/>
    </location>
</feature>
<evidence type="ECO:0000313" key="2">
    <source>
        <dbReference type="EMBL" id="QDW65477.1"/>
    </source>
</evidence>
<dbReference type="GeneID" id="110991545"/>
<evidence type="ECO:0000256" key="1">
    <source>
        <dbReference type="SAM" id="SignalP"/>
    </source>
</evidence>
<dbReference type="AlphaFoldDB" id="A0A5B8GRW2"/>
<dbReference type="EMBL" id="MK369959">
    <property type="protein sequence ID" value="QDW65477.1"/>
    <property type="molecule type" value="mRNA"/>
</dbReference>
<dbReference type="InterPro" id="IPR036682">
    <property type="entry name" value="OS_D_A10/PebIII_sf"/>
</dbReference>
<dbReference type="Pfam" id="PF03392">
    <property type="entry name" value="OS-D"/>
    <property type="match status" value="1"/>
</dbReference>
<sequence length="116" mass="13636">MKLIVLFCLFMFAYAQDKYDGVDIDISEVLSNERLLLAYSKCLINKGPCTPEIKRVKDKIPEILETNCAKCTDRQKYLGKSLVKQVREKHPNIWTDMVSYYDPQGKYQKEFQEFLN</sequence>
<protein>
    <submittedName>
        <fullName evidence="2">Chemosensory protein 11</fullName>
    </submittedName>
</protein>
<dbReference type="PANTHER" id="PTHR11257">
    <property type="entry name" value="CHEMOSENSORY PROTEIN-RELATED"/>
    <property type="match status" value="1"/>
</dbReference>
<organism evidence="2">
    <name type="scientific">Pieris rapae</name>
    <name type="common">Small white butterfly</name>
    <name type="synonym">Artogeia rapae</name>
    <dbReference type="NCBI Taxonomy" id="64459"/>
    <lineage>
        <taxon>Eukaryota</taxon>
        <taxon>Metazoa</taxon>
        <taxon>Ecdysozoa</taxon>
        <taxon>Arthropoda</taxon>
        <taxon>Hexapoda</taxon>
        <taxon>Insecta</taxon>
        <taxon>Pterygota</taxon>
        <taxon>Neoptera</taxon>
        <taxon>Endopterygota</taxon>
        <taxon>Lepidoptera</taxon>
        <taxon>Glossata</taxon>
        <taxon>Ditrysia</taxon>
        <taxon>Papilionoidea</taxon>
        <taxon>Pieridae</taxon>
        <taxon>Pierinae</taxon>
        <taxon>Pieris</taxon>
    </lineage>
</organism>
<keyword evidence="1" id="KW-0732">Signal</keyword>
<dbReference type="InterPro" id="IPR005055">
    <property type="entry name" value="A10/PebIII"/>
</dbReference>